<evidence type="ECO:0000313" key="4">
    <source>
        <dbReference type="Proteomes" id="UP000259400"/>
    </source>
</evidence>
<dbReference type="RefSeq" id="WP_025714688.1">
    <property type="nucleotide sequence ID" value="NZ_CAAHGR010000067.1"/>
</dbReference>
<evidence type="ECO:0000313" key="3">
    <source>
        <dbReference type="Proteomes" id="UP000257712"/>
    </source>
</evidence>
<accession>A0A6C2VI58</accession>
<dbReference type="GO" id="GO:0005829">
    <property type="term" value="C:cytosol"/>
    <property type="evidence" value="ECO:0007669"/>
    <property type="project" value="TreeGrafter"/>
</dbReference>
<reference evidence="1 3" key="1">
    <citation type="submission" date="2018-08" db="EMBL/GenBank/DDBJ databases">
        <authorList>
            <consortium name="Pathogen Informatics"/>
        </authorList>
    </citation>
    <scope>NUCLEOTIDE SEQUENCE [LARGE SCALE GENOMIC DNA]</scope>
    <source>
        <strain evidence="2 4">EuSCAPE_IL010</strain>
        <strain evidence="1 3">EuSCAPE_IT371</strain>
    </source>
</reference>
<gene>
    <name evidence="2" type="ORF">SAMEA3538468_00517</name>
    <name evidence="1" type="ORF">SAMEA3538780_02662</name>
</gene>
<name>A0A5E5SI94_9ENTR</name>
<evidence type="ECO:0000313" key="1">
    <source>
        <dbReference type="EMBL" id="SXD95527.1"/>
    </source>
</evidence>
<dbReference type="AlphaFoldDB" id="A0A5E5SI94"/>
<dbReference type="GO" id="GO:0004674">
    <property type="term" value="F:protein serine/threonine kinase activity"/>
    <property type="evidence" value="ECO:0007669"/>
    <property type="project" value="TreeGrafter"/>
</dbReference>
<dbReference type="InterPro" id="IPR052028">
    <property type="entry name" value="HipA_Ser/Thr_kinase"/>
</dbReference>
<keyword evidence="4" id="KW-1185">Reference proteome</keyword>
<dbReference type="EMBL" id="UJYZ02000002">
    <property type="protein sequence ID" value="VVJ40809.1"/>
    <property type="molecule type" value="Genomic_DNA"/>
</dbReference>
<dbReference type="Proteomes" id="UP000259400">
    <property type="component" value="Unassembled WGS sequence"/>
</dbReference>
<dbReference type="EMBL" id="UJZG01000006">
    <property type="protein sequence ID" value="SXD95527.1"/>
    <property type="molecule type" value="Genomic_DNA"/>
</dbReference>
<proteinExistence type="predicted"/>
<sequence length="173" mass="19376">METLTVQAFLNAEWQDIALIKFPGSEQGDWFTTQIDYLTDYAIDFLERDDYHAVSLNHPVSLYFEDHGNPGWLRFIDDIIPGGASRRYWVNFLDISELPQGQQNFILLKFGTMSPVGNLRIKDSVPDWDSLASSKTFSVTDVMNRASDFLDYAQERGAAAGGATLSLSLVAAI</sequence>
<dbReference type="PANTHER" id="PTHR37419">
    <property type="entry name" value="SERINE/THREONINE-PROTEIN KINASE TOXIN HIPA"/>
    <property type="match status" value="1"/>
</dbReference>
<dbReference type="Proteomes" id="UP000257712">
    <property type="component" value="Unassembled WGS sequence"/>
</dbReference>
<evidence type="ECO:0000313" key="2">
    <source>
        <dbReference type="EMBL" id="VVJ40809.1"/>
    </source>
</evidence>
<protein>
    <submittedName>
        <fullName evidence="1">Uncharacterized protein related to capsule biosynthesis enzymes</fullName>
    </submittedName>
</protein>
<organism evidence="1 3">
    <name type="scientific">Klebsiella quasivariicola</name>
    <dbReference type="NCBI Taxonomy" id="2026240"/>
    <lineage>
        <taxon>Bacteria</taxon>
        <taxon>Pseudomonadati</taxon>
        <taxon>Pseudomonadota</taxon>
        <taxon>Gammaproteobacteria</taxon>
        <taxon>Enterobacterales</taxon>
        <taxon>Enterobacteriaceae</taxon>
        <taxon>Klebsiella/Raoultella group</taxon>
        <taxon>Klebsiella</taxon>
        <taxon>Klebsiella pneumoniae complex</taxon>
    </lineage>
</organism>
<comment type="caution">
    <text evidence="1">The sequence shown here is derived from an EMBL/GenBank/DDBJ whole genome shotgun (WGS) entry which is preliminary data.</text>
</comment>
<accession>A0A5E5SI94</accession>
<dbReference type="PANTHER" id="PTHR37419:SF8">
    <property type="entry name" value="TOXIN YJJJ"/>
    <property type="match status" value="1"/>
</dbReference>